<feature type="signal peptide" evidence="1">
    <location>
        <begin position="1"/>
        <end position="21"/>
    </location>
</feature>
<name>A0A0L1J7J7_ASPN3</name>
<evidence type="ECO:0000256" key="1">
    <source>
        <dbReference type="SAM" id="SignalP"/>
    </source>
</evidence>
<dbReference type="OrthoDB" id="4449567at2759"/>
<evidence type="ECO:0000313" key="2">
    <source>
        <dbReference type="EMBL" id="KNG87378.1"/>
    </source>
</evidence>
<gene>
    <name evidence="2" type="ORF">ANOM_005924</name>
</gene>
<evidence type="ECO:0000313" key="3">
    <source>
        <dbReference type="Proteomes" id="UP000037505"/>
    </source>
</evidence>
<dbReference type="EMBL" id="JNOM01000083">
    <property type="protein sequence ID" value="KNG87378.1"/>
    <property type="molecule type" value="Genomic_DNA"/>
</dbReference>
<reference evidence="2 3" key="1">
    <citation type="submission" date="2014-06" db="EMBL/GenBank/DDBJ databases">
        <title>The Genome of the Aflatoxigenic Filamentous Fungus Aspergillus nomius.</title>
        <authorList>
            <person name="Moore M.G."/>
            <person name="Shannon B.M."/>
            <person name="Brian M.M."/>
        </authorList>
    </citation>
    <scope>NUCLEOTIDE SEQUENCE [LARGE SCALE GENOMIC DNA]</scope>
    <source>
        <strain evidence="2 3">NRRL 13137</strain>
    </source>
</reference>
<keyword evidence="3" id="KW-1185">Reference proteome</keyword>
<dbReference type="GeneID" id="26807728"/>
<organism evidence="2 3">
    <name type="scientific">Aspergillus nomiae NRRL (strain ATCC 15546 / NRRL 13137 / CBS 260.88 / M93)</name>
    <dbReference type="NCBI Taxonomy" id="1509407"/>
    <lineage>
        <taxon>Eukaryota</taxon>
        <taxon>Fungi</taxon>
        <taxon>Dikarya</taxon>
        <taxon>Ascomycota</taxon>
        <taxon>Pezizomycotina</taxon>
        <taxon>Eurotiomycetes</taxon>
        <taxon>Eurotiomycetidae</taxon>
        <taxon>Eurotiales</taxon>
        <taxon>Aspergillaceae</taxon>
        <taxon>Aspergillus</taxon>
        <taxon>Aspergillus subgen. Circumdati</taxon>
    </lineage>
</organism>
<dbReference type="AlphaFoldDB" id="A0A0L1J7J7"/>
<keyword evidence="1" id="KW-0732">Signal</keyword>
<dbReference type="RefSeq" id="XP_015408301.1">
    <property type="nucleotide sequence ID" value="XM_015551181.1"/>
</dbReference>
<comment type="caution">
    <text evidence="2">The sequence shown here is derived from an EMBL/GenBank/DDBJ whole genome shotgun (WGS) entry which is preliminary data.</text>
</comment>
<protein>
    <submittedName>
        <fullName evidence="2">Uncharacterized protein</fullName>
    </submittedName>
</protein>
<sequence length="103" mass="11516">MRLTQSLILLSTFALLPAAWSTMHQRRSILARGDEPPTLNGLVKEYDKLSPAEIDMLLPRLCHKEHEKLHGCVASQDACVGHLHDLAKHAQELGLLKSFDNSH</sequence>
<accession>A0A0L1J7J7</accession>
<feature type="chain" id="PRO_5005553511" evidence="1">
    <location>
        <begin position="22"/>
        <end position="103"/>
    </location>
</feature>
<proteinExistence type="predicted"/>
<dbReference type="Proteomes" id="UP000037505">
    <property type="component" value="Unassembled WGS sequence"/>
</dbReference>